<dbReference type="Proteomes" id="UP000254912">
    <property type="component" value="Unassembled WGS sequence"/>
</dbReference>
<dbReference type="InterPro" id="IPR009711">
    <property type="entry name" value="UPF0473"/>
</dbReference>
<dbReference type="PANTHER" id="PTHR40066:SF1">
    <property type="entry name" value="UPF0473 PROTEIN CBO2561_CLC_2432"/>
    <property type="match status" value="1"/>
</dbReference>
<keyword evidence="4" id="KW-1185">Reference proteome</keyword>
<dbReference type="EMBL" id="QRAS01000004">
    <property type="protein sequence ID" value="RDL01572.1"/>
    <property type="molecule type" value="Genomic_DNA"/>
</dbReference>
<evidence type="ECO:0000256" key="2">
    <source>
        <dbReference type="HAMAP-Rule" id="MF_01448"/>
    </source>
</evidence>
<organism evidence="3 4">
    <name type="scientific">Weissella soli</name>
    <dbReference type="NCBI Taxonomy" id="155866"/>
    <lineage>
        <taxon>Bacteria</taxon>
        <taxon>Bacillati</taxon>
        <taxon>Bacillota</taxon>
        <taxon>Bacilli</taxon>
        <taxon>Lactobacillales</taxon>
        <taxon>Lactobacillaceae</taxon>
        <taxon>Weissella</taxon>
    </lineage>
</organism>
<dbReference type="RefSeq" id="WP_070229623.1">
    <property type="nucleotide sequence ID" value="NZ_BJYO01000006.1"/>
</dbReference>
<proteinExistence type="inferred from homology"/>
<name>A0A288QSK7_9LACO</name>
<protein>
    <recommendedName>
        <fullName evidence="2">UPF0473 protein DFP99_1478</fullName>
    </recommendedName>
</protein>
<dbReference type="AlphaFoldDB" id="A0A288QSK7"/>
<dbReference type="Pfam" id="PF06949">
    <property type="entry name" value="DUF1292"/>
    <property type="match status" value="1"/>
</dbReference>
<evidence type="ECO:0000313" key="4">
    <source>
        <dbReference type="Proteomes" id="UP000254912"/>
    </source>
</evidence>
<accession>A0A288QSK7</accession>
<evidence type="ECO:0000256" key="1">
    <source>
        <dbReference type="ARBA" id="ARBA00008439"/>
    </source>
</evidence>
<dbReference type="HAMAP" id="MF_01448">
    <property type="entry name" value="UPF0473"/>
    <property type="match status" value="1"/>
</dbReference>
<sequence length="95" mass="11244">MSDQVTFTLIDDETEAEFVFTELFRFVEDTKFNKTYIVLYRAVEDDDDEIQAFAFDETLTSEALENGLLPIETEEEWEMVEEMINTFFDEPEMNS</sequence>
<dbReference type="PANTHER" id="PTHR40066">
    <property type="entry name" value="UPF0473 PROTEIN CBO2561/CLC_2432"/>
    <property type="match status" value="1"/>
</dbReference>
<dbReference type="KEGG" id="wso:WSWS_00323"/>
<evidence type="ECO:0000313" key="3">
    <source>
        <dbReference type="EMBL" id="RDL01572.1"/>
    </source>
</evidence>
<reference evidence="3 4" key="1">
    <citation type="submission" date="2018-07" db="EMBL/GenBank/DDBJ databases">
        <title>Genomic Encyclopedia of Type Strains, Phase III (KMG-III): the genomes of soil and plant-associated and newly described type strains.</title>
        <authorList>
            <person name="Whitman W."/>
        </authorList>
    </citation>
    <scope>NUCLEOTIDE SEQUENCE [LARGE SCALE GENOMIC DNA]</scope>
    <source>
        <strain evidence="3 4">CECT 7031</strain>
    </source>
</reference>
<gene>
    <name evidence="3" type="ORF">DFP99_1478</name>
</gene>
<dbReference type="GeneID" id="94545533"/>
<comment type="caution">
    <text evidence="3">The sequence shown here is derived from an EMBL/GenBank/DDBJ whole genome shotgun (WGS) entry which is preliminary data.</text>
</comment>
<comment type="similarity">
    <text evidence="1 2">Belongs to the UPF0473 family.</text>
</comment>